<gene>
    <name evidence="1" type="primary">N815L</name>
    <name evidence="1" type="ORF">FR483_N815L</name>
</gene>
<dbReference type="EMBL" id="DQ890022">
    <property type="protein sequence ID" value="ABT16100.1"/>
    <property type="molecule type" value="Genomic_DNA"/>
</dbReference>
<dbReference type="KEGG" id="vg:5364541"/>
<dbReference type="Proteomes" id="UP000204095">
    <property type="component" value="Segment"/>
</dbReference>
<dbReference type="RefSeq" id="YP_001426447.1">
    <property type="nucleotide sequence ID" value="NC_008603.1"/>
</dbReference>
<dbReference type="Gene3D" id="3.90.75.20">
    <property type="match status" value="2"/>
</dbReference>
<dbReference type="InterPro" id="IPR044925">
    <property type="entry name" value="His-Me_finger_sf"/>
</dbReference>
<name>A7J8G9_PBCVF</name>
<reference evidence="1 2" key="1">
    <citation type="journal article" date="2007" name="Virology">
        <title>Sequence and annotation of the 314-kb MT325 and the 321-kb FR483 viruses that infect Chlorella Pbi.</title>
        <authorList>
            <person name="Fitzgerald L.A."/>
            <person name="Graves M.V."/>
            <person name="Li X."/>
            <person name="Feldblyum T."/>
            <person name="Hartigan J."/>
            <person name="Van Etten J.L."/>
        </authorList>
    </citation>
    <scope>NUCLEOTIDE SEQUENCE [LARGE SCALE GENOMIC DNA]</scope>
    <source>
        <strain evidence="1 2">FR483</strain>
    </source>
</reference>
<dbReference type="OrthoDB" id="21336at10239"/>
<evidence type="ECO:0000313" key="2">
    <source>
        <dbReference type="Proteomes" id="UP000204095"/>
    </source>
</evidence>
<protein>
    <submittedName>
        <fullName evidence="1">Uncharacterized protein N815L</fullName>
    </submittedName>
</protein>
<dbReference type="GeneID" id="5364541"/>
<organismHost>
    <name type="scientific">Paramecium bursaria</name>
    <dbReference type="NCBI Taxonomy" id="74790"/>
</organismHost>
<accession>A7J8G9</accession>
<evidence type="ECO:0000313" key="1">
    <source>
        <dbReference type="EMBL" id="ABT16100.1"/>
    </source>
</evidence>
<organism evidence="1 2">
    <name type="scientific">Paramecium bursaria Chlorella virus FR483</name>
    <name type="common">PBCV-FR483</name>
    <dbReference type="NCBI Taxonomy" id="399781"/>
    <lineage>
        <taxon>Viruses</taxon>
        <taxon>Varidnaviria</taxon>
        <taxon>Bamfordvirae</taxon>
        <taxon>Nucleocytoviricota</taxon>
        <taxon>Megaviricetes</taxon>
        <taxon>Algavirales</taxon>
        <taxon>Phycodnaviridae</taxon>
        <taxon>Chlorovirus</taxon>
        <taxon>Chlorovirus conductrix</taxon>
        <taxon>Paramecium bursaria Chlorella virus A1</taxon>
    </lineage>
</organism>
<dbReference type="SUPFAM" id="SSF54060">
    <property type="entry name" value="His-Me finger endonucleases"/>
    <property type="match status" value="2"/>
</dbReference>
<proteinExistence type="predicted"/>
<sequence length="355" mass="41146">MSDYLSRPLKYYFDNDENPVVFSKYTIDDLGIIKHNISGKTLSYGKGTYNVCGVYDDKGKRRRIYVARAVASTFLGKPPTLNHTADHIESKQKKNDALSNIRWLCKLGQRANQIRPETYKAAFIIVKDGDEKTMNEWVDHMNATKTLKEREFTYAMIKRYAQKKQHGFAYKEYPDLEGEQWEKIKYSETKRGDCWKISNTNRVKYITKYAENVLWGPRLGRQNGYPIISINGKKCLCHTLAFAAFHEELWKAKKPGEMVLHEDDDKEDFRPQKLRLGTVPDNMKDSHDNGKYDGTKTARMKCASYINGEHEKNHDSQSAAVEYLKKEYPKASYQHIGQALSGKSMAYGRTWQKIM</sequence>